<name>A0ABT3GAM3_9BACT</name>
<evidence type="ECO:0000313" key="3">
    <source>
        <dbReference type="EMBL" id="MCW1916894.1"/>
    </source>
</evidence>
<dbReference type="InterPro" id="IPR012373">
    <property type="entry name" value="Ferrdict_sens_TM"/>
</dbReference>
<dbReference type="SUPFAM" id="SSF49899">
    <property type="entry name" value="Concanavalin A-like lectins/glucanases"/>
    <property type="match status" value="1"/>
</dbReference>
<keyword evidence="1" id="KW-0812">Transmembrane</keyword>
<evidence type="ECO:0000259" key="2">
    <source>
        <dbReference type="Pfam" id="PF04773"/>
    </source>
</evidence>
<dbReference type="PANTHER" id="PTHR30273">
    <property type="entry name" value="PERIPLASMIC SIGNAL SENSOR AND SIGMA FACTOR ACTIVATOR FECR-RELATED"/>
    <property type="match status" value="1"/>
</dbReference>
<protein>
    <submittedName>
        <fullName evidence="3">FecR domain-containing protein</fullName>
    </submittedName>
</protein>
<feature type="domain" description="FecR protein" evidence="2">
    <location>
        <begin position="178"/>
        <end position="232"/>
    </location>
</feature>
<dbReference type="RefSeq" id="WP_264516513.1">
    <property type="nucleotide sequence ID" value="NZ_JAPDDR010000020.1"/>
</dbReference>
<dbReference type="Gene3D" id="2.60.120.1440">
    <property type="match status" value="1"/>
</dbReference>
<dbReference type="PANTHER" id="PTHR30273:SF2">
    <property type="entry name" value="PROTEIN FECR"/>
    <property type="match status" value="1"/>
</dbReference>
<dbReference type="Pfam" id="PF04773">
    <property type="entry name" value="FecR"/>
    <property type="match status" value="1"/>
</dbReference>
<comment type="caution">
    <text evidence="3">The sequence shown here is derived from an EMBL/GenBank/DDBJ whole genome shotgun (WGS) entry which is preliminary data.</text>
</comment>
<dbReference type="Pfam" id="PF13385">
    <property type="entry name" value="Laminin_G_3"/>
    <property type="match status" value="1"/>
</dbReference>
<dbReference type="Gene3D" id="2.60.120.200">
    <property type="match status" value="1"/>
</dbReference>
<proteinExistence type="predicted"/>
<dbReference type="InterPro" id="IPR013320">
    <property type="entry name" value="ConA-like_dom_sf"/>
</dbReference>
<evidence type="ECO:0000256" key="1">
    <source>
        <dbReference type="SAM" id="Phobius"/>
    </source>
</evidence>
<accession>A0ABT3GAM3</accession>
<organism evidence="3 4">
    <name type="scientific">Luteolibacter rhizosphaerae</name>
    <dbReference type="NCBI Taxonomy" id="2989719"/>
    <lineage>
        <taxon>Bacteria</taxon>
        <taxon>Pseudomonadati</taxon>
        <taxon>Verrucomicrobiota</taxon>
        <taxon>Verrucomicrobiia</taxon>
        <taxon>Verrucomicrobiales</taxon>
        <taxon>Verrucomicrobiaceae</taxon>
        <taxon>Luteolibacter</taxon>
    </lineage>
</organism>
<keyword evidence="1" id="KW-0472">Membrane</keyword>
<dbReference type="Proteomes" id="UP001165653">
    <property type="component" value="Unassembled WGS sequence"/>
</dbReference>
<feature type="transmembrane region" description="Helical" evidence="1">
    <location>
        <begin position="94"/>
        <end position="111"/>
    </location>
</feature>
<dbReference type="EMBL" id="JAPDDR010000020">
    <property type="protein sequence ID" value="MCW1916894.1"/>
    <property type="molecule type" value="Genomic_DNA"/>
</dbReference>
<gene>
    <name evidence="3" type="ORF">OJ996_25115</name>
</gene>
<sequence length="522" mass="56394">MKPQDENVARLLAGELSEAEAAELVRLIGKDPEALKKLGGQTLVDGLLGAAMEDEFTRERRTQQVLAAVSRAEQDDFVAGVQTKIQHGRWRTRVLAMAALVAIGISVFLISRPTEVATVARLETLRWGDGAAVAEGSAIQSGSRLRFESGLVELEMDGKGRMIVEGPADLEFIGAMESRLHRGRILMKVTEAGHGYRVATPKGSVIDLGTEFGVSVGDDSKVETHVLSGEVEAIPDGGSKVLLKKNDALRFDGGAGTRFTTDGSEFYTALPPLRRGTMNVVHWPMEAQDGPIDRAQVKGYGPGDYDMRFQAMDGGAEPESTEGKIGRAMAFDGKGGYGESPFRGIGGKEPRTVSFWVKVPEDFNPREGFGILSWGQFESADLGAVWQVSINPLAAEGAVGRLRVGAHGGQVVGSTDLRDGRWHHVAVVLYEASQPDIGKHVLLYLDGELEPVSRRALRQVNTQIERAEHGVWVGRNVVYTESQPDHQHGGFFRGAVDEVFIFAGALSQQEIRGVMDEGIPGD</sequence>
<keyword evidence="1" id="KW-1133">Transmembrane helix</keyword>
<reference evidence="3" key="1">
    <citation type="submission" date="2022-10" db="EMBL/GenBank/DDBJ databases">
        <title>Luteolibacter sp. GHJ8, whole genome shotgun sequencing project.</title>
        <authorList>
            <person name="Zhao G."/>
            <person name="Shen L."/>
        </authorList>
    </citation>
    <scope>NUCLEOTIDE SEQUENCE</scope>
    <source>
        <strain evidence="3">GHJ8</strain>
    </source>
</reference>
<dbReference type="InterPro" id="IPR006860">
    <property type="entry name" value="FecR"/>
</dbReference>
<keyword evidence="4" id="KW-1185">Reference proteome</keyword>
<evidence type="ECO:0000313" key="4">
    <source>
        <dbReference type="Proteomes" id="UP001165653"/>
    </source>
</evidence>